<name>A0A607YCL9_SALET</name>
<sequence length="114" mass="12879">MNLNKIWRAVACTANHEEIHAFVEAPDCETAQMRCYERLAEEWNVAKGFIDIYNLWNETELRDMATGSQEPAGLPLLESGGGNGEVFYDQNPLILVASPRLREVLENALQEVRS</sequence>
<gene>
    <name evidence="1" type="ORF">D3D97_23675</name>
</gene>
<reference evidence="1" key="1">
    <citation type="submission" date="2018-09" db="EMBL/GenBank/DDBJ databases">
        <authorList>
            <consortium name="GenomeTrakr network: Whole genome sequencing for foodborne pathogen traceback"/>
        </authorList>
    </citation>
    <scope>NUCLEOTIDE SEQUENCE</scope>
    <source>
        <strain evidence="1">FSIS21822039</strain>
    </source>
</reference>
<organism evidence="1">
    <name type="scientific">Salmonella enterica subsp. enterica serovar Albany</name>
    <dbReference type="NCBI Taxonomy" id="211968"/>
    <lineage>
        <taxon>Bacteria</taxon>
        <taxon>Pseudomonadati</taxon>
        <taxon>Pseudomonadota</taxon>
        <taxon>Gammaproteobacteria</taxon>
        <taxon>Enterobacterales</taxon>
        <taxon>Enterobacteriaceae</taxon>
        <taxon>Salmonella</taxon>
    </lineage>
</organism>
<dbReference type="AlphaFoldDB" id="A0A607YCL9"/>
<protein>
    <submittedName>
        <fullName evidence="1">Uncharacterized protein</fullName>
    </submittedName>
</protein>
<dbReference type="EMBL" id="AAKSWE010000040">
    <property type="protein sequence ID" value="ECV0369765.1"/>
    <property type="molecule type" value="Genomic_DNA"/>
</dbReference>
<comment type="caution">
    <text evidence="1">The sequence shown here is derived from an EMBL/GenBank/DDBJ whole genome shotgun (WGS) entry which is preliminary data.</text>
</comment>
<proteinExistence type="predicted"/>
<accession>A0A607YCL9</accession>
<evidence type="ECO:0000313" key="1">
    <source>
        <dbReference type="EMBL" id="ECV0369765.1"/>
    </source>
</evidence>